<dbReference type="InterPro" id="IPR001296">
    <property type="entry name" value="Glyco_trans_1"/>
</dbReference>
<organism evidence="4 5">
    <name type="scientific">Apibacter muscae</name>
    <dbReference type="NCBI Taxonomy" id="2509004"/>
    <lineage>
        <taxon>Bacteria</taxon>
        <taxon>Pseudomonadati</taxon>
        <taxon>Bacteroidota</taxon>
        <taxon>Flavobacteriia</taxon>
        <taxon>Flavobacteriales</taxon>
        <taxon>Weeksellaceae</taxon>
        <taxon>Apibacter</taxon>
    </lineage>
</organism>
<evidence type="ECO:0000259" key="3">
    <source>
        <dbReference type="Pfam" id="PF13439"/>
    </source>
</evidence>
<evidence type="ECO:0000313" key="4">
    <source>
        <dbReference type="EMBL" id="TWP29416.1"/>
    </source>
</evidence>
<comment type="caution">
    <text evidence="4">The sequence shown here is derived from an EMBL/GenBank/DDBJ whole genome shotgun (WGS) entry which is preliminary data.</text>
</comment>
<dbReference type="EMBL" id="SELH01000014">
    <property type="protein sequence ID" value="TWP29416.1"/>
    <property type="molecule type" value="Genomic_DNA"/>
</dbReference>
<evidence type="ECO:0000256" key="1">
    <source>
        <dbReference type="ARBA" id="ARBA00022679"/>
    </source>
</evidence>
<dbReference type="Proteomes" id="UP000319499">
    <property type="component" value="Unassembled WGS sequence"/>
</dbReference>
<dbReference type="SUPFAM" id="SSF53756">
    <property type="entry name" value="UDP-Glycosyltransferase/glycogen phosphorylase"/>
    <property type="match status" value="1"/>
</dbReference>
<reference evidence="4 5" key="1">
    <citation type="submission" date="2019-02" db="EMBL/GenBank/DDBJ databases">
        <title>Apibacter muscae sp. nov.: a novel member of the house fly microbiota.</title>
        <authorList>
            <person name="Park R."/>
        </authorList>
    </citation>
    <scope>NUCLEOTIDE SEQUENCE [LARGE SCALE GENOMIC DNA]</scope>
    <source>
        <strain evidence="4 5">AL1</strain>
    </source>
</reference>
<protein>
    <submittedName>
        <fullName evidence="4">Glycosyltransferase</fullName>
    </submittedName>
</protein>
<evidence type="ECO:0000313" key="5">
    <source>
        <dbReference type="Proteomes" id="UP000319499"/>
    </source>
</evidence>
<accession>A0A563DGK8</accession>
<dbReference type="GO" id="GO:0016757">
    <property type="term" value="F:glycosyltransferase activity"/>
    <property type="evidence" value="ECO:0007669"/>
    <property type="project" value="InterPro"/>
</dbReference>
<dbReference type="InterPro" id="IPR028098">
    <property type="entry name" value="Glyco_trans_4-like_N"/>
</dbReference>
<dbReference type="PANTHER" id="PTHR46401:SF2">
    <property type="entry name" value="GLYCOSYLTRANSFERASE WBBK-RELATED"/>
    <property type="match status" value="1"/>
</dbReference>
<dbReference type="Pfam" id="PF00534">
    <property type="entry name" value="Glycos_transf_1"/>
    <property type="match status" value="1"/>
</dbReference>
<evidence type="ECO:0000259" key="2">
    <source>
        <dbReference type="Pfam" id="PF00534"/>
    </source>
</evidence>
<dbReference type="PANTHER" id="PTHR46401">
    <property type="entry name" value="GLYCOSYLTRANSFERASE WBBK-RELATED"/>
    <property type="match status" value="1"/>
</dbReference>
<keyword evidence="1 4" id="KW-0808">Transferase</keyword>
<feature type="domain" description="Glycosyl transferase family 1" evidence="2">
    <location>
        <begin position="193"/>
        <end position="355"/>
    </location>
</feature>
<gene>
    <name evidence="4" type="ORF">ETU09_02935</name>
</gene>
<dbReference type="RefSeq" id="WP_146291794.1">
    <property type="nucleotide sequence ID" value="NZ_SELH01000014.1"/>
</dbReference>
<name>A0A563DGK8_9FLAO</name>
<keyword evidence="5" id="KW-1185">Reference proteome</keyword>
<dbReference type="OrthoDB" id="1450439at2"/>
<feature type="domain" description="Glycosyltransferase subfamily 4-like N-terminal" evidence="3">
    <location>
        <begin position="16"/>
        <end position="181"/>
    </location>
</feature>
<dbReference type="AlphaFoldDB" id="A0A563DGK8"/>
<proteinExistence type="predicted"/>
<dbReference type="Pfam" id="PF13439">
    <property type="entry name" value="Glyco_transf_4"/>
    <property type="match status" value="1"/>
</dbReference>
<dbReference type="Gene3D" id="3.40.50.2000">
    <property type="entry name" value="Glycogen Phosphorylase B"/>
    <property type="match status" value="2"/>
</dbReference>
<sequence length="380" mass="43838">MRSFYACLDAFPSSKGASTHIYHTLQELASISNCTDVFCLKGSETKELKLPDSVNVYSFSSGNKKDNYLKRAYLFSEKVFECMENIQEPGIGQFRDIWSGLAMINRSNIKTIFEVNALTSIELPIRYPLLTENVIHEINKIEQLCLDSCHHIVTPSYLTKNYLIDNFSIPVDKISVIPNGAEILNKKEYVDHLPEKYLVYFGALQPWQGLDILLKSLYYLQDYPDLKLVICSSVKEKYAKEYLKLCNHLNLKNKVIFLYELEKEKLNYVVSNAIASVAPLKFGERNIVQGCCPIKILESMANQSPLVVSDLPVTRELLNDSEAYFFEPEDELDLSRCIRFILENPEETQEKINQAYIKLKNQFTWEHHNQKLLPIYQSLL</sequence>